<evidence type="ECO:0000313" key="11">
    <source>
        <dbReference type="RefSeq" id="XP_032817823.1"/>
    </source>
</evidence>
<dbReference type="PROSITE" id="PS50836">
    <property type="entry name" value="DOMON"/>
    <property type="match status" value="1"/>
</dbReference>
<dbReference type="InterPro" id="IPR024548">
    <property type="entry name" value="Cu2_monoox_C"/>
</dbReference>
<dbReference type="PRINTS" id="PR00767">
    <property type="entry name" value="DBMONOXGNASE"/>
</dbReference>
<comment type="similarity">
    <text evidence="2">Belongs to the copper type II ascorbate-dependent monooxygenase family.</text>
</comment>
<evidence type="ECO:0000256" key="3">
    <source>
        <dbReference type="ARBA" id="ARBA00022723"/>
    </source>
</evidence>
<dbReference type="InterPro" id="IPR000945">
    <property type="entry name" value="DBH-like"/>
</dbReference>
<dbReference type="GO" id="GO:0005615">
    <property type="term" value="C:extracellular space"/>
    <property type="evidence" value="ECO:0007669"/>
    <property type="project" value="TreeGrafter"/>
</dbReference>
<name>A0AAJ7X2P0_PETMA</name>
<dbReference type="InterPro" id="IPR008977">
    <property type="entry name" value="PHM/PNGase_F_dom_sf"/>
</dbReference>
<dbReference type="InterPro" id="IPR000323">
    <property type="entry name" value="Cu2_ascorb_mOase_N"/>
</dbReference>
<dbReference type="RefSeq" id="XP_032817823.1">
    <property type="nucleotide sequence ID" value="XM_032961932.1"/>
</dbReference>
<proteinExistence type="inferred from homology"/>
<dbReference type="AlphaFoldDB" id="A0AAJ7X2P0"/>
<dbReference type="InterPro" id="IPR014784">
    <property type="entry name" value="Cu2_ascorb_mOase-like_C"/>
</dbReference>
<dbReference type="GO" id="GO:0030667">
    <property type="term" value="C:secretory granule membrane"/>
    <property type="evidence" value="ECO:0007669"/>
    <property type="project" value="TreeGrafter"/>
</dbReference>
<dbReference type="GO" id="GO:0006589">
    <property type="term" value="P:octopamine biosynthetic process"/>
    <property type="evidence" value="ECO:0007669"/>
    <property type="project" value="TreeGrafter"/>
</dbReference>
<keyword evidence="4" id="KW-0560">Oxidoreductase</keyword>
<dbReference type="KEGG" id="pmrn:116946703"/>
<dbReference type="SMART" id="SM00664">
    <property type="entry name" value="DoH"/>
    <property type="match status" value="1"/>
</dbReference>
<dbReference type="FunFam" id="2.60.120.310:FF:000004">
    <property type="entry name" value="DBH-like monooxygenase protein 1"/>
    <property type="match status" value="1"/>
</dbReference>
<dbReference type="InterPro" id="IPR028460">
    <property type="entry name" value="Tbh/DBH"/>
</dbReference>
<accession>A0AAJ7X2P0</accession>
<evidence type="ECO:0000256" key="5">
    <source>
        <dbReference type="ARBA" id="ARBA00023008"/>
    </source>
</evidence>
<evidence type="ECO:0000256" key="4">
    <source>
        <dbReference type="ARBA" id="ARBA00023002"/>
    </source>
</evidence>
<dbReference type="CDD" id="cd09631">
    <property type="entry name" value="DOMON_DOH"/>
    <property type="match status" value="1"/>
</dbReference>
<keyword evidence="8" id="KW-0325">Glycoprotein</keyword>
<gene>
    <name evidence="11" type="primary">LOC116946703</name>
</gene>
<dbReference type="Gene3D" id="2.60.120.230">
    <property type="match status" value="1"/>
</dbReference>
<dbReference type="Pfam" id="PF03351">
    <property type="entry name" value="DOMON"/>
    <property type="match status" value="1"/>
</dbReference>
<feature type="domain" description="DOMON" evidence="9">
    <location>
        <begin position="42"/>
        <end position="156"/>
    </location>
</feature>
<evidence type="ECO:0000313" key="10">
    <source>
        <dbReference type="Proteomes" id="UP001318040"/>
    </source>
</evidence>
<dbReference type="InterPro" id="IPR005018">
    <property type="entry name" value="DOMON_domain"/>
</dbReference>
<evidence type="ECO:0000259" key="9">
    <source>
        <dbReference type="PROSITE" id="PS50836"/>
    </source>
</evidence>
<dbReference type="Gene3D" id="2.60.120.310">
    <property type="entry name" value="Copper type II, ascorbate-dependent monooxygenase, N-terminal domain"/>
    <property type="match status" value="1"/>
</dbReference>
<dbReference type="GO" id="GO:0042421">
    <property type="term" value="P:norepinephrine biosynthetic process"/>
    <property type="evidence" value="ECO:0007669"/>
    <property type="project" value="TreeGrafter"/>
</dbReference>
<reference evidence="11" key="1">
    <citation type="submission" date="2025-08" db="UniProtKB">
        <authorList>
            <consortium name="RefSeq"/>
        </authorList>
    </citation>
    <scope>IDENTIFICATION</scope>
    <source>
        <tissue evidence="11">Sperm</tissue>
    </source>
</reference>
<evidence type="ECO:0000256" key="2">
    <source>
        <dbReference type="ARBA" id="ARBA00010676"/>
    </source>
</evidence>
<evidence type="ECO:0000256" key="7">
    <source>
        <dbReference type="ARBA" id="ARBA00023157"/>
    </source>
</evidence>
<dbReference type="Gene3D" id="2.60.40.1210">
    <property type="entry name" value="Cellobiose dehydrogenase, cytochrome domain"/>
    <property type="match status" value="1"/>
</dbReference>
<dbReference type="Pfam" id="PF01082">
    <property type="entry name" value="Cu2_monooxygen"/>
    <property type="match status" value="1"/>
</dbReference>
<dbReference type="PANTHER" id="PTHR10157">
    <property type="entry name" value="DOPAMINE BETA HYDROXYLASE RELATED"/>
    <property type="match status" value="1"/>
</dbReference>
<dbReference type="InterPro" id="IPR045266">
    <property type="entry name" value="DOH_DOMON"/>
</dbReference>
<keyword evidence="7" id="KW-1015">Disulfide bond</keyword>
<dbReference type="InterPro" id="IPR036939">
    <property type="entry name" value="Cu2_ascorb_mOase_N_sf"/>
</dbReference>
<dbReference type="GO" id="GO:0005507">
    <property type="term" value="F:copper ion binding"/>
    <property type="evidence" value="ECO:0007669"/>
    <property type="project" value="InterPro"/>
</dbReference>
<sequence length="492" mass="54540">MSVKMMAPTVVMMVMMITGVMKVSCALNVTGNLTFSAVLASGNFHVSWAFDSEQIVLEAQVLTLGWVGLGLSSTGKMAGSDFVVGWVDSAAATHLVDAHIERARNLVRDASQDYKLVRLSENGTHTVMRVVRALRTCDANDRDITEDTVRLLWAYSTEDPANETQIQYHGTATRGSKSVQLLSQRSAMEQPLPQNYSTFDIVNDKFLIPTVATYYSCKLFQLPKLDKKHHLIKVKPVIQAGNERYVHHLLVYVCLNTLNVSYVGSQAECYKYSSTHPFATCKTVMAAWAVGGETFDYPANAGFSLGLDEDPQFLLLQMHYDNAGLVSNVSDSSGFRFYYTPELRTYEAGLLETGIFAYSQHFIPPNTARFTSYGICNTKTFYTSNANSTLQVLAVRNGTQIGNLGRDMGYDFDFQETRYLNKLTSVLPGDQIITECIYNTAGRNTTTAGGLGTMDEMCLSFFYYYPKVNVGICRSVYNVTTIGLLLGYNVST</sequence>
<dbReference type="GO" id="GO:0004500">
    <property type="term" value="F:dopamine beta-monooxygenase activity"/>
    <property type="evidence" value="ECO:0007669"/>
    <property type="project" value="InterPro"/>
</dbReference>
<dbReference type="Pfam" id="PF03712">
    <property type="entry name" value="Cu2_monoox_C"/>
    <property type="match status" value="1"/>
</dbReference>
<keyword evidence="3" id="KW-0479">Metal-binding</keyword>
<keyword evidence="6" id="KW-0503">Monooxygenase</keyword>
<evidence type="ECO:0000256" key="8">
    <source>
        <dbReference type="ARBA" id="ARBA00023180"/>
    </source>
</evidence>
<dbReference type="PANTHER" id="PTHR10157:SF31">
    <property type="entry name" value="DBH-LIKE MONOOXYGENASE PROTEIN 2-RELATED"/>
    <property type="match status" value="1"/>
</dbReference>
<protein>
    <submittedName>
        <fullName evidence="11">DBH-like monooxygenase protein 1</fullName>
    </submittedName>
</protein>
<keyword evidence="5" id="KW-0186">Copper</keyword>
<dbReference type="Proteomes" id="UP001318040">
    <property type="component" value="Chromosome 27"/>
</dbReference>
<evidence type="ECO:0000256" key="1">
    <source>
        <dbReference type="ARBA" id="ARBA00001973"/>
    </source>
</evidence>
<dbReference type="SUPFAM" id="SSF49344">
    <property type="entry name" value="CBD9-like"/>
    <property type="match status" value="1"/>
</dbReference>
<organism evidence="10 11">
    <name type="scientific">Petromyzon marinus</name>
    <name type="common">Sea lamprey</name>
    <dbReference type="NCBI Taxonomy" id="7757"/>
    <lineage>
        <taxon>Eukaryota</taxon>
        <taxon>Metazoa</taxon>
        <taxon>Chordata</taxon>
        <taxon>Craniata</taxon>
        <taxon>Vertebrata</taxon>
        <taxon>Cyclostomata</taxon>
        <taxon>Hyperoartia</taxon>
        <taxon>Petromyzontiformes</taxon>
        <taxon>Petromyzontidae</taxon>
        <taxon>Petromyzon</taxon>
    </lineage>
</organism>
<dbReference type="GO" id="GO:0042420">
    <property type="term" value="P:dopamine catabolic process"/>
    <property type="evidence" value="ECO:0007669"/>
    <property type="project" value="TreeGrafter"/>
</dbReference>
<comment type="cofactor">
    <cofactor evidence="1">
        <name>Cu(2+)</name>
        <dbReference type="ChEBI" id="CHEBI:29036"/>
    </cofactor>
</comment>
<keyword evidence="10" id="KW-1185">Reference proteome</keyword>
<dbReference type="SUPFAM" id="SSF49742">
    <property type="entry name" value="PHM/PNGase F"/>
    <property type="match status" value="2"/>
</dbReference>
<evidence type="ECO:0000256" key="6">
    <source>
        <dbReference type="ARBA" id="ARBA00023033"/>
    </source>
</evidence>